<dbReference type="InterPro" id="IPR040676">
    <property type="entry name" value="DUF5641"/>
</dbReference>
<dbReference type="InterPro" id="IPR036397">
    <property type="entry name" value="RNaseH_sf"/>
</dbReference>
<dbReference type="VEuPathDB" id="VectorBase:MDOA016048"/>
<dbReference type="InterPro" id="IPR041588">
    <property type="entry name" value="Integrase_H2C2"/>
</dbReference>
<dbReference type="Gene3D" id="3.30.420.10">
    <property type="entry name" value="Ribonuclease H-like superfamily/Ribonuclease H"/>
    <property type="match status" value="1"/>
</dbReference>
<dbReference type="InterPro" id="IPR008042">
    <property type="entry name" value="Retrotrans_Pao"/>
</dbReference>
<dbReference type="GO" id="GO:0003676">
    <property type="term" value="F:nucleic acid binding"/>
    <property type="evidence" value="ECO:0007669"/>
    <property type="project" value="InterPro"/>
</dbReference>
<dbReference type="InterPro" id="IPR001584">
    <property type="entry name" value="Integrase_cat-core"/>
</dbReference>
<dbReference type="AlphaFoldDB" id="A0A1I8NJ86"/>
<name>A0A1I8NJ86_MUSDO</name>
<accession>A0A1I8NJ86</accession>
<sequence>MIQLGWDETIPAEIVAEWKQFVNAIATLNTLRMPRWVSTARNESVQLHGFSDASEKAYAAVVYVKCNGNVHLLTSKTKVNPIKNRKTLPKLELCAAHLLANLLKRVRCNMKHNFTIYAWSDSTIVLSWINNRKNSNRFIRKKVSEISELPNTQWSYVPTKENPADLGSRGVLSIERDSIWWKGPTWLQKTSDEWPSIPQQKRQVLVNTAENNKTHFLDAITEKCSSFGKLRRIVAYVLRFVEMLRGRKPNSLTPTVVELEKAEKAIIQRHQELLFPKERRALKDKEFVSRDSGIASLYPFIDKDGIIRVGGRLHNASMQFNQKHPIILQRSHLAEILVAGYHTSTLHGGNRLTETAIKRKYWIIGVRRIIKKHIRNCSKCIRFKQETSKQLMGNLPEPRVIISHPFLHTGVDYAGPISMKCSRGRGQKTFKGYIAVFVCMATKAIHLEAVSDLTTEAFIAALKRFLARRGKCAVIYSDNGTNFVGASRKLDKDFKAAIKNNSSAMSFLTEEKVQWKFIPPGAPHQGGIWEASVKSIKYHINRVIGESKLTYEEMSTLLCQIEAMLNSRPLTYAESEDIESLDILSPAHFLIGRSFVDEPEHTENLIGSLNRWKLIQKMKKDFWNKWKDEYLTTLQHRRKWSQPQDNLQKGDVVIVKDETTHPAKWPLGLIEEVFPGKDGKVRVVSIKLQNGCLKRPVQKVCPLAKAEE</sequence>
<dbReference type="Pfam" id="PF17921">
    <property type="entry name" value="Integrase_H2C2"/>
    <property type="match status" value="1"/>
</dbReference>
<dbReference type="Gene3D" id="1.10.340.70">
    <property type="match status" value="1"/>
</dbReference>
<dbReference type="VEuPathDB" id="VectorBase:MDOMA2_016621"/>
<dbReference type="GO" id="GO:0015074">
    <property type="term" value="P:DNA integration"/>
    <property type="evidence" value="ECO:0007669"/>
    <property type="project" value="InterPro"/>
</dbReference>
<dbReference type="Pfam" id="PF05380">
    <property type="entry name" value="Peptidase_A17"/>
    <property type="match status" value="1"/>
</dbReference>
<feature type="domain" description="Integrase catalytic" evidence="1">
    <location>
        <begin position="401"/>
        <end position="594"/>
    </location>
</feature>
<dbReference type="InterPro" id="IPR012337">
    <property type="entry name" value="RNaseH-like_sf"/>
</dbReference>
<reference evidence="2" key="1">
    <citation type="submission" date="2020-05" db="UniProtKB">
        <authorList>
            <consortium name="EnsemblMetazoa"/>
        </authorList>
    </citation>
    <scope>IDENTIFICATION</scope>
    <source>
        <strain evidence="2">Aabys</strain>
    </source>
</reference>
<organism evidence="2">
    <name type="scientific">Musca domestica</name>
    <name type="common">House fly</name>
    <dbReference type="NCBI Taxonomy" id="7370"/>
    <lineage>
        <taxon>Eukaryota</taxon>
        <taxon>Metazoa</taxon>
        <taxon>Ecdysozoa</taxon>
        <taxon>Arthropoda</taxon>
        <taxon>Hexapoda</taxon>
        <taxon>Insecta</taxon>
        <taxon>Pterygota</taxon>
        <taxon>Neoptera</taxon>
        <taxon>Endopterygota</taxon>
        <taxon>Diptera</taxon>
        <taxon>Brachycera</taxon>
        <taxon>Muscomorpha</taxon>
        <taxon>Muscoidea</taxon>
        <taxon>Muscidae</taxon>
        <taxon>Musca</taxon>
    </lineage>
</organism>
<protein>
    <recommendedName>
        <fullName evidence="1">Integrase catalytic domain-containing protein</fullName>
    </recommendedName>
</protein>
<dbReference type="Pfam" id="PF18701">
    <property type="entry name" value="DUF5641"/>
    <property type="match status" value="1"/>
</dbReference>
<dbReference type="PROSITE" id="PS50994">
    <property type="entry name" value="INTEGRASE"/>
    <property type="match status" value="1"/>
</dbReference>
<dbReference type="STRING" id="7370.A0A1I8NJ86"/>
<dbReference type="SUPFAM" id="SSF53098">
    <property type="entry name" value="Ribonuclease H-like"/>
    <property type="match status" value="1"/>
</dbReference>
<proteinExistence type="predicted"/>
<dbReference type="PANTHER" id="PTHR47331">
    <property type="entry name" value="PHD-TYPE DOMAIN-CONTAINING PROTEIN"/>
    <property type="match status" value="1"/>
</dbReference>
<dbReference type="EnsemblMetazoa" id="MDOA016048-RA">
    <property type="protein sequence ID" value="MDOA016048-PA"/>
    <property type="gene ID" value="MDOA016048"/>
</dbReference>
<evidence type="ECO:0000313" key="2">
    <source>
        <dbReference type="EnsemblMetazoa" id="MDOA016048-PA"/>
    </source>
</evidence>
<evidence type="ECO:0000259" key="1">
    <source>
        <dbReference type="PROSITE" id="PS50994"/>
    </source>
</evidence>